<dbReference type="EMBL" id="MK279841">
    <property type="protein sequence ID" value="AZS06667.1"/>
    <property type="molecule type" value="Genomic_DNA"/>
</dbReference>
<proteinExistence type="predicted"/>
<protein>
    <submittedName>
        <fullName evidence="4">Uncharacterized protein</fullName>
    </submittedName>
</protein>
<feature type="coiled-coil region" evidence="1">
    <location>
        <begin position="35"/>
        <end position="62"/>
    </location>
</feature>
<keyword evidence="3" id="KW-1133">Transmembrane helix</keyword>
<sequence>MDFSKLPLATGSATALLGLVLLLVLLGKLVPRSALDDARKDAEQVRAERDRALDEKQREVELWRSAFMNEVGTTRELSSQNSQLMEVARTADRVLRSLPSGAGDSPNDGSNSSGVVSRP</sequence>
<evidence type="ECO:0000256" key="2">
    <source>
        <dbReference type="SAM" id="MobiDB-lite"/>
    </source>
</evidence>
<organism evidence="4 5">
    <name type="scientific">Streptomyces phage Hiyaa</name>
    <dbReference type="NCBI Taxonomy" id="2499072"/>
    <lineage>
        <taxon>Viruses</taxon>
        <taxon>Duplodnaviria</taxon>
        <taxon>Heunggongvirae</taxon>
        <taxon>Uroviricota</taxon>
        <taxon>Caudoviricetes</taxon>
        <taxon>Hiyaavirus</taxon>
        <taxon>Hiyaavirus hiyaa</taxon>
    </lineage>
</organism>
<evidence type="ECO:0000313" key="4">
    <source>
        <dbReference type="EMBL" id="AZS06667.1"/>
    </source>
</evidence>
<dbReference type="RefSeq" id="YP_009818463.1">
    <property type="nucleotide sequence ID" value="NC_048139.1"/>
</dbReference>
<keyword evidence="1" id="KW-0175">Coiled coil</keyword>
<evidence type="ECO:0000256" key="1">
    <source>
        <dbReference type="SAM" id="Coils"/>
    </source>
</evidence>
<keyword evidence="3" id="KW-0472">Membrane</keyword>
<gene>
    <name evidence="4" type="primary">27</name>
    <name evidence="4" type="ORF">SEA_HIYAA_27</name>
</gene>
<dbReference type="GeneID" id="55009805"/>
<feature type="region of interest" description="Disordered" evidence="2">
    <location>
        <begin position="95"/>
        <end position="119"/>
    </location>
</feature>
<feature type="transmembrane region" description="Helical" evidence="3">
    <location>
        <begin position="6"/>
        <end position="30"/>
    </location>
</feature>
<reference evidence="4 5" key="1">
    <citation type="submission" date="2018-12" db="EMBL/GenBank/DDBJ databases">
        <authorList>
            <person name="Lieu J.K."/>
            <person name="Tian C.Z."/>
            <person name="Hsaio W.J."/>
            <person name="Shaffer C.D."/>
            <person name="Weston-Hafer K.A."/>
            <person name="Russell D.A."/>
            <person name="Pope W.H."/>
            <person name="Jacobs-Sera D."/>
            <person name="Hendrix R.W."/>
            <person name="Hatfull G.F."/>
        </authorList>
    </citation>
    <scope>NUCLEOTIDE SEQUENCE [LARGE SCALE GENOMIC DNA]</scope>
</reference>
<dbReference type="Proteomes" id="UP000287372">
    <property type="component" value="Segment"/>
</dbReference>
<dbReference type="KEGG" id="vg:55009805"/>
<feature type="compositionally biased region" description="Low complexity" evidence="2">
    <location>
        <begin position="99"/>
        <end position="119"/>
    </location>
</feature>
<keyword evidence="3" id="KW-0812">Transmembrane</keyword>
<accession>A0A3S9U8M5</accession>
<keyword evidence="5" id="KW-1185">Reference proteome</keyword>
<evidence type="ECO:0000313" key="5">
    <source>
        <dbReference type="Proteomes" id="UP000287372"/>
    </source>
</evidence>
<name>A0A3S9U8M5_9CAUD</name>
<evidence type="ECO:0000256" key="3">
    <source>
        <dbReference type="SAM" id="Phobius"/>
    </source>
</evidence>